<protein>
    <submittedName>
        <fullName evidence="2">Uncharacterized protein</fullName>
    </submittedName>
</protein>
<evidence type="ECO:0000313" key="3">
    <source>
        <dbReference type="Proteomes" id="UP000601435"/>
    </source>
</evidence>
<feature type="region of interest" description="Disordered" evidence="1">
    <location>
        <begin position="178"/>
        <end position="209"/>
    </location>
</feature>
<dbReference type="Proteomes" id="UP000601435">
    <property type="component" value="Unassembled WGS sequence"/>
</dbReference>
<evidence type="ECO:0000256" key="1">
    <source>
        <dbReference type="SAM" id="MobiDB-lite"/>
    </source>
</evidence>
<gene>
    <name evidence="2" type="ORF">SNEC2469_LOCUS32373</name>
</gene>
<comment type="caution">
    <text evidence="2">The sequence shown here is derived from an EMBL/GenBank/DDBJ whole genome shotgun (WGS) entry which is preliminary data.</text>
</comment>
<evidence type="ECO:0000313" key="2">
    <source>
        <dbReference type="EMBL" id="CAE7930737.1"/>
    </source>
</evidence>
<organism evidence="2 3">
    <name type="scientific">Symbiodinium necroappetens</name>
    <dbReference type="NCBI Taxonomy" id="1628268"/>
    <lineage>
        <taxon>Eukaryota</taxon>
        <taxon>Sar</taxon>
        <taxon>Alveolata</taxon>
        <taxon>Dinophyceae</taxon>
        <taxon>Suessiales</taxon>
        <taxon>Symbiodiniaceae</taxon>
        <taxon>Symbiodinium</taxon>
    </lineage>
</organism>
<dbReference type="OrthoDB" id="409130at2759"/>
<reference evidence="2" key="1">
    <citation type="submission" date="2021-02" db="EMBL/GenBank/DDBJ databases">
        <authorList>
            <person name="Dougan E. K."/>
            <person name="Rhodes N."/>
            <person name="Thang M."/>
            <person name="Chan C."/>
        </authorList>
    </citation>
    <scope>NUCLEOTIDE SEQUENCE</scope>
</reference>
<dbReference type="AlphaFoldDB" id="A0A813BWZ2"/>
<feature type="compositionally biased region" description="Basic residues" evidence="1">
    <location>
        <begin position="186"/>
        <end position="195"/>
    </location>
</feature>
<name>A0A813BWZ2_9DINO</name>
<sequence length="652" mass="72611">MTRRARTRDLVHRYQLEQRGRSAVIRLSADVVDQLGNLETASAASTQKNSTRSAYSGASSIGSEFINDQIPLHQREVAKIQSQMKSFVKGMVRGREMNVLSAVLAKLCTCQRKSRKDQRESPRIRVVLFSMFSIPKVSATLSPEPMQCFGDGWRCWSTLASSCRRLLAAQAVEAPANVAGAEPRSGGKRSQKKKALQANSASQASGRRGPSGQVIAVIRFIGHKVVMFRLGAPLALPLLGLLLPAASLPFAEDDECDGSDGSECALQALQRRAVQGESSSEVSLGESNSSFRYCHESCWLKYGFVKGDCRCDVHRGWYMWICWKRNGVRIKPEYGHQFNCHGLTHAAPAPPPPPPPKEYTSSYNPKYRVRNPELVNASTAPLMTFHLYRVQSDANYSCCANADLTTAGAAMFYLHNEIVWHAKSRAGTNFADPKTRIRRYKVWTRATQPLFDLGMNFGVMNEFDITECTGPFDCENFKRFGYTVGCENWVEGSAANFPHQKWNKLNFYPNAAWFSLPGPCPFGKLDAKSASCKATQPGGQCPEGIFPDGSGDCTYQIAPAGEIRIDDLVGITEETGNYANFIKVGGREYDPVIDQGVHLNFWDGRFDAMLCEWRTKKLEDMFAKKYPDDPTIEAPECDFNKWKFYHGTSHKP</sequence>
<dbReference type="EMBL" id="CAJNJA010081730">
    <property type="protein sequence ID" value="CAE7930737.1"/>
    <property type="molecule type" value="Genomic_DNA"/>
</dbReference>
<proteinExistence type="predicted"/>
<accession>A0A813BWZ2</accession>
<keyword evidence="3" id="KW-1185">Reference proteome</keyword>